<comment type="cofactor">
    <cofactor evidence="1 6">
        <name>FAD</name>
        <dbReference type="ChEBI" id="CHEBI:57692"/>
    </cofactor>
</comment>
<dbReference type="PANTHER" id="PTHR43884:SF26">
    <property type="entry name" value="MEDIUM-CHAIN SPECIFIC ACYL-COA DEHYDROGENASE, MITOCHONDRIAL-LIKE PROTEIN-RELATED"/>
    <property type="match status" value="1"/>
</dbReference>
<protein>
    <recommendedName>
        <fullName evidence="10">Acyl-CoA dehydrogenase</fullName>
    </recommendedName>
</protein>
<evidence type="ECO:0000256" key="2">
    <source>
        <dbReference type="ARBA" id="ARBA00009347"/>
    </source>
</evidence>
<proteinExistence type="inferred from homology"/>
<dbReference type="GO" id="GO:0003995">
    <property type="term" value="F:acyl-CoA dehydrogenase activity"/>
    <property type="evidence" value="ECO:0007669"/>
    <property type="project" value="InterPro"/>
</dbReference>
<dbReference type="InterPro" id="IPR046373">
    <property type="entry name" value="Acyl-CoA_Oxase/DH_mid-dom_sf"/>
</dbReference>
<name>A0A7R8Z779_TIMDO</name>
<dbReference type="Gene3D" id="2.40.110.10">
    <property type="entry name" value="Butyryl-CoA Dehydrogenase, subunit A, domain 2"/>
    <property type="match status" value="1"/>
</dbReference>
<evidence type="ECO:0000256" key="3">
    <source>
        <dbReference type="ARBA" id="ARBA00022630"/>
    </source>
</evidence>
<dbReference type="Pfam" id="PF00441">
    <property type="entry name" value="Acyl-CoA_dh_1"/>
    <property type="match status" value="1"/>
</dbReference>
<dbReference type="PROSITE" id="PS00073">
    <property type="entry name" value="ACYL_COA_DH_2"/>
    <property type="match status" value="1"/>
</dbReference>
<dbReference type="Pfam" id="PF02770">
    <property type="entry name" value="Acyl-CoA_dh_M"/>
    <property type="match status" value="1"/>
</dbReference>
<dbReference type="GO" id="GO:0005739">
    <property type="term" value="C:mitochondrion"/>
    <property type="evidence" value="ECO:0007669"/>
    <property type="project" value="TreeGrafter"/>
</dbReference>
<feature type="domain" description="Acyl-CoA oxidase/dehydrogenase middle" evidence="8">
    <location>
        <begin position="41"/>
        <end position="133"/>
    </location>
</feature>
<dbReference type="InterPro" id="IPR036250">
    <property type="entry name" value="AcylCo_DH-like_C"/>
</dbReference>
<dbReference type="InterPro" id="IPR009075">
    <property type="entry name" value="AcylCo_DH/oxidase_C"/>
</dbReference>
<reference evidence="9" key="1">
    <citation type="submission" date="2020-11" db="EMBL/GenBank/DDBJ databases">
        <authorList>
            <person name="Tran Van P."/>
        </authorList>
    </citation>
    <scope>NUCLEOTIDE SEQUENCE</scope>
</reference>
<dbReference type="InterPro" id="IPR009100">
    <property type="entry name" value="AcylCoA_DH/oxidase_NM_dom_sf"/>
</dbReference>
<evidence type="ECO:0000256" key="4">
    <source>
        <dbReference type="ARBA" id="ARBA00022827"/>
    </source>
</evidence>
<keyword evidence="5 6" id="KW-0560">Oxidoreductase</keyword>
<dbReference type="InterPro" id="IPR006089">
    <property type="entry name" value="Acyl-CoA_DH_CS"/>
</dbReference>
<organism evidence="9">
    <name type="scientific">Timema douglasi</name>
    <name type="common">Walking stick</name>
    <dbReference type="NCBI Taxonomy" id="61478"/>
    <lineage>
        <taxon>Eukaryota</taxon>
        <taxon>Metazoa</taxon>
        <taxon>Ecdysozoa</taxon>
        <taxon>Arthropoda</taxon>
        <taxon>Hexapoda</taxon>
        <taxon>Insecta</taxon>
        <taxon>Pterygota</taxon>
        <taxon>Neoptera</taxon>
        <taxon>Polyneoptera</taxon>
        <taxon>Phasmatodea</taxon>
        <taxon>Timematodea</taxon>
        <taxon>Timematoidea</taxon>
        <taxon>Timematidae</taxon>
        <taxon>Timema</taxon>
    </lineage>
</organism>
<dbReference type="GO" id="GO:0046359">
    <property type="term" value="P:butyrate catabolic process"/>
    <property type="evidence" value="ECO:0007669"/>
    <property type="project" value="TreeGrafter"/>
</dbReference>
<dbReference type="SUPFAM" id="SSF56645">
    <property type="entry name" value="Acyl-CoA dehydrogenase NM domain-like"/>
    <property type="match status" value="1"/>
</dbReference>
<gene>
    <name evidence="9" type="ORF">TDIB3V08_LOCUS5195</name>
</gene>
<accession>A0A7R8Z779</accession>
<comment type="similarity">
    <text evidence="2 6">Belongs to the acyl-CoA dehydrogenase family.</text>
</comment>
<dbReference type="Gene3D" id="1.20.140.10">
    <property type="entry name" value="Butyryl-CoA Dehydrogenase, subunit A, domain 3"/>
    <property type="match status" value="1"/>
</dbReference>
<evidence type="ECO:0000256" key="5">
    <source>
        <dbReference type="ARBA" id="ARBA00023002"/>
    </source>
</evidence>
<evidence type="ECO:0008006" key="10">
    <source>
        <dbReference type="Google" id="ProtNLM"/>
    </source>
</evidence>
<evidence type="ECO:0000313" key="9">
    <source>
        <dbReference type="EMBL" id="CAD7198922.1"/>
    </source>
</evidence>
<sequence length="302" mass="31865">MDAEDSGELVMDGLENMDCGAVQAVEGVGGGVCASAEERYKGSGSDAGAMLATATLDGDSWILNGTKAWVTSGHESSAGVIFASIDRSKKHKGITAFLVPIPTTGKHSLCHGKKENKLGIRASSTCNLIMEDVRVPRENVLGKTGEGFKLAMTVLDGARVGISSQALGIAQAALDCAVEYASKRIAFGVPIIKMQSVQIRLADMAIKLESARLLTRKAACLQDSGVRFTKASSMAKLAASEAATFVTHSCGQILGGMGYVTDMPAERHYRDARITEIYAGITDIQKLVIADCVVKEYGINTR</sequence>
<dbReference type="FunFam" id="2.40.110.10:FF:000001">
    <property type="entry name" value="Acyl-CoA dehydrogenase, mitochondrial"/>
    <property type="match status" value="1"/>
</dbReference>
<dbReference type="InterPro" id="IPR006091">
    <property type="entry name" value="Acyl-CoA_Oxase/DH_mid-dom"/>
</dbReference>
<keyword evidence="3 6" id="KW-0285">Flavoprotein</keyword>
<evidence type="ECO:0000259" key="8">
    <source>
        <dbReference type="Pfam" id="PF02770"/>
    </source>
</evidence>
<feature type="domain" description="Acyl-CoA dehydrogenase/oxidase C-terminal" evidence="7">
    <location>
        <begin position="145"/>
        <end position="291"/>
    </location>
</feature>
<dbReference type="SUPFAM" id="SSF47203">
    <property type="entry name" value="Acyl-CoA dehydrogenase C-terminal domain-like"/>
    <property type="match status" value="1"/>
</dbReference>
<dbReference type="PANTHER" id="PTHR43884">
    <property type="entry name" value="ACYL-COA DEHYDROGENASE"/>
    <property type="match status" value="1"/>
</dbReference>
<evidence type="ECO:0000256" key="6">
    <source>
        <dbReference type="RuleBase" id="RU362125"/>
    </source>
</evidence>
<evidence type="ECO:0000259" key="7">
    <source>
        <dbReference type="Pfam" id="PF00441"/>
    </source>
</evidence>
<dbReference type="FunFam" id="1.20.140.10:FF:000004">
    <property type="entry name" value="Acyl-CoA dehydrogenase FadE25"/>
    <property type="match status" value="1"/>
</dbReference>
<dbReference type="AlphaFoldDB" id="A0A7R8Z779"/>
<keyword evidence="4 6" id="KW-0274">FAD</keyword>
<evidence type="ECO:0000256" key="1">
    <source>
        <dbReference type="ARBA" id="ARBA00001974"/>
    </source>
</evidence>
<dbReference type="GO" id="GO:0033539">
    <property type="term" value="P:fatty acid beta-oxidation using acyl-CoA dehydrogenase"/>
    <property type="evidence" value="ECO:0007669"/>
    <property type="project" value="TreeGrafter"/>
</dbReference>
<dbReference type="EMBL" id="OA566449">
    <property type="protein sequence ID" value="CAD7198922.1"/>
    <property type="molecule type" value="Genomic_DNA"/>
</dbReference>